<evidence type="ECO:0000313" key="2">
    <source>
        <dbReference type="Proteomes" id="UP001157502"/>
    </source>
</evidence>
<organism evidence="1 2">
    <name type="scientific">Dallia pectoralis</name>
    <name type="common">Alaska blackfish</name>
    <dbReference type="NCBI Taxonomy" id="75939"/>
    <lineage>
        <taxon>Eukaryota</taxon>
        <taxon>Metazoa</taxon>
        <taxon>Chordata</taxon>
        <taxon>Craniata</taxon>
        <taxon>Vertebrata</taxon>
        <taxon>Euteleostomi</taxon>
        <taxon>Actinopterygii</taxon>
        <taxon>Neopterygii</taxon>
        <taxon>Teleostei</taxon>
        <taxon>Protacanthopterygii</taxon>
        <taxon>Esociformes</taxon>
        <taxon>Umbridae</taxon>
        <taxon>Dallia</taxon>
    </lineage>
</organism>
<protein>
    <submittedName>
        <fullName evidence="1">Uncharacterized protein</fullName>
    </submittedName>
</protein>
<proteinExistence type="predicted"/>
<keyword evidence="2" id="KW-1185">Reference proteome</keyword>
<sequence>MDAQFIVSSHFTSNHHLPTTHSTDNRAYCHHTIAIIMKALLIISLLLVAVFSSAAAVPVESGAEEADAPKNDQGEAVKTKVQAGNLNDTEAESIVQVASYCPDGWFNYQTKCYMLVNIHLSWFNAEKHCNERGASLVSVGSYADYRYLQQMTRTANAASAWIGAFFLENKWLWIDGSRMYYSNWYSPTYPLSSNPCMYLQSTADLGWRNTVCGSTRPFICVHNYRC</sequence>
<comment type="caution">
    <text evidence="1">The sequence shown here is derived from an EMBL/GenBank/DDBJ whole genome shotgun (WGS) entry which is preliminary data.</text>
</comment>
<accession>A0ACC2GBA9</accession>
<gene>
    <name evidence="1" type="ORF">DPEC_G00184180</name>
</gene>
<dbReference type="EMBL" id="CM055742">
    <property type="protein sequence ID" value="KAJ8000810.1"/>
    <property type="molecule type" value="Genomic_DNA"/>
</dbReference>
<name>A0ACC2GBA9_DALPE</name>
<reference evidence="1" key="1">
    <citation type="submission" date="2021-05" db="EMBL/GenBank/DDBJ databases">
        <authorList>
            <person name="Pan Q."/>
            <person name="Jouanno E."/>
            <person name="Zahm M."/>
            <person name="Klopp C."/>
            <person name="Cabau C."/>
            <person name="Louis A."/>
            <person name="Berthelot C."/>
            <person name="Parey E."/>
            <person name="Roest Crollius H."/>
            <person name="Montfort J."/>
            <person name="Robinson-Rechavi M."/>
            <person name="Bouchez O."/>
            <person name="Lampietro C."/>
            <person name="Lopez Roques C."/>
            <person name="Donnadieu C."/>
            <person name="Postlethwait J."/>
            <person name="Bobe J."/>
            <person name="Dillon D."/>
            <person name="Chandos A."/>
            <person name="von Hippel F."/>
            <person name="Guiguen Y."/>
        </authorList>
    </citation>
    <scope>NUCLEOTIDE SEQUENCE</scope>
    <source>
        <strain evidence="1">YG-Jan2019</strain>
    </source>
</reference>
<evidence type="ECO:0000313" key="1">
    <source>
        <dbReference type="EMBL" id="KAJ8000810.1"/>
    </source>
</evidence>
<dbReference type="Proteomes" id="UP001157502">
    <property type="component" value="Chromosome 15"/>
</dbReference>